<evidence type="ECO:0000256" key="2">
    <source>
        <dbReference type="ARBA" id="ARBA00022722"/>
    </source>
</evidence>
<dbReference type="SUPFAM" id="SSF64496">
    <property type="entry name" value="DNA-binding domain of intron-encoded endonucleases"/>
    <property type="match status" value="2"/>
</dbReference>
<dbReference type="SMART" id="SM00497">
    <property type="entry name" value="IENR1"/>
    <property type="match status" value="1"/>
</dbReference>
<gene>
    <name evidence="6" type="ORF">GCM10008021_30720</name>
</gene>
<dbReference type="InterPro" id="IPR000305">
    <property type="entry name" value="GIY-YIG_endonuc"/>
</dbReference>
<evidence type="ECO:0000256" key="1">
    <source>
        <dbReference type="ARBA" id="ARBA00010045"/>
    </source>
</evidence>
<dbReference type="InterPro" id="IPR035901">
    <property type="entry name" value="GIY-YIG_endonuc_sf"/>
</dbReference>
<keyword evidence="7" id="KW-1185">Reference proteome</keyword>
<feature type="domain" description="GIY-YIG" evidence="5">
    <location>
        <begin position="84"/>
        <end position="175"/>
    </location>
</feature>
<sequence length="304" mass="34881">MIKKMKSYINMNSTVTTLGANYLVHTGYFNTISRLKVCTIASYRYYSTSKSDSQSSDLPPVPIFTINNLNNKDSIKSSRILLKDKGGIYSFINTVNNNQYIGSAKDFYLRLNEHLENKKSNIALQKAFTKYGLDKFIFCIYEYFTYESKIISHKALTDLETSYINRFNFDNLYNFKAIATSSLGYKHTEEARLKMVDYYKDKNNHPMFGKTHTEEALGLISKPGELNPMFGKKHSEATKASMSEKKNKYPLGVGIYDLEDNLILKFSNNVELAKYLGISKVTVGKYLNSGLVYNKTYRFKPIQD</sequence>
<evidence type="ECO:0000256" key="3">
    <source>
        <dbReference type="ARBA" id="ARBA00022759"/>
    </source>
</evidence>
<dbReference type="SMART" id="SM00496">
    <property type="entry name" value="IENR2"/>
    <property type="match status" value="3"/>
</dbReference>
<dbReference type="InterPro" id="IPR006350">
    <property type="entry name" value="Intron_endoG1"/>
</dbReference>
<dbReference type="SMART" id="SM00465">
    <property type="entry name" value="GIYc"/>
    <property type="match status" value="1"/>
</dbReference>
<reference evidence="7" key="1">
    <citation type="journal article" date="2019" name="Int. J. Syst. Evol. Microbiol.">
        <title>The Global Catalogue of Microorganisms (GCM) 10K type strain sequencing project: providing services to taxonomists for standard genome sequencing and annotation.</title>
        <authorList>
            <consortium name="The Broad Institute Genomics Platform"/>
            <consortium name="The Broad Institute Genome Sequencing Center for Infectious Disease"/>
            <person name="Wu L."/>
            <person name="Ma J."/>
        </authorList>
    </citation>
    <scope>NUCLEOTIDE SEQUENCE [LARGE SCALE GENOMIC DNA]</scope>
    <source>
        <strain evidence="7">CGMCC 1.8884</strain>
    </source>
</reference>
<organism evidence="6 7">
    <name type="scientific">Deinococcus wulumuqiensis</name>
    <dbReference type="NCBI Taxonomy" id="980427"/>
    <lineage>
        <taxon>Bacteria</taxon>
        <taxon>Thermotogati</taxon>
        <taxon>Deinococcota</taxon>
        <taxon>Deinococci</taxon>
        <taxon>Deinococcales</taxon>
        <taxon>Deinococcaceae</taxon>
        <taxon>Deinococcus</taxon>
    </lineage>
</organism>
<dbReference type="Gene3D" id="3.40.1440.10">
    <property type="entry name" value="GIY-YIG endonuclease"/>
    <property type="match status" value="1"/>
</dbReference>
<evidence type="ECO:0000313" key="6">
    <source>
        <dbReference type="EMBL" id="GGI68318.1"/>
    </source>
</evidence>
<dbReference type="SUPFAM" id="SSF82771">
    <property type="entry name" value="GIY-YIG endonuclease"/>
    <property type="match status" value="1"/>
</dbReference>
<evidence type="ECO:0000313" key="7">
    <source>
        <dbReference type="Proteomes" id="UP000630135"/>
    </source>
</evidence>
<keyword evidence="2" id="KW-0540">Nuclease</keyword>
<name>A0ABQ2C8F0_9DEIO</name>
<dbReference type="EMBL" id="BMLZ01000075">
    <property type="protein sequence ID" value="GGI68318.1"/>
    <property type="molecule type" value="Genomic_DNA"/>
</dbReference>
<dbReference type="Pfam" id="PF07453">
    <property type="entry name" value="NUMOD1"/>
    <property type="match status" value="1"/>
</dbReference>
<dbReference type="Proteomes" id="UP000630135">
    <property type="component" value="Unassembled WGS sequence"/>
</dbReference>
<dbReference type="Pfam" id="PF01541">
    <property type="entry name" value="GIY-YIG"/>
    <property type="match status" value="1"/>
</dbReference>
<protein>
    <recommendedName>
        <fullName evidence="5">GIY-YIG domain-containing protein</fullName>
    </recommendedName>
</protein>
<keyword evidence="4" id="KW-0378">Hydrolase</keyword>
<dbReference type="InterPro" id="IPR003611">
    <property type="entry name" value="NUMOD3"/>
</dbReference>
<keyword evidence="3" id="KW-0255">Endonuclease</keyword>
<evidence type="ECO:0000256" key="4">
    <source>
        <dbReference type="ARBA" id="ARBA00022801"/>
    </source>
</evidence>
<dbReference type="InterPro" id="IPR003647">
    <property type="entry name" value="Intron_nuc_1_rpt"/>
</dbReference>
<proteinExistence type="predicted"/>
<accession>A0ABQ2C8F0</accession>
<dbReference type="Pfam" id="PF07460">
    <property type="entry name" value="NUMOD3"/>
    <property type="match status" value="2"/>
</dbReference>
<dbReference type="NCBIfam" id="TIGR01453">
    <property type="entry name" value="grpIintron_endo"/>
    <property type="match status" value="1"/>
</dbReference>
<evidence type="ECO:0000259" key="5">
    <source>
        <dbReference type="PROSITE" id="PS50164"/>
    </source>
</evidence>
<dbReference type="InterPro" id="IPR010896">
    <property type="entry name" value="NUMOD1"/>
</dbReference>
<dbReference type="PROSITE" id="PS50164">
    <property type="entry name" value="GIY_YIG"/>
    <property type="match status" value="1"/>
</dbReference>
<comment type="similarity">
    <text evidence="1">To endonucleases of group I introns of fungi and phage.</text>
</comment>
<comment type="caution">
    <text evidence="6">The sequence shown here is derived from an EMBL/GenBank/DDBJ whole genome shotgun (WGS) entry which is preliminary data.</text>
</comment>